<evidence type="ECO:0008006" key="5">
    <source>
        <dbReference type="Google" id="ProtNLM"/>
    </source>
</evidence>
<gene>
    <name evidence="3" type="ORF">CYMTET_13343</name>
</gene>
<evidence type="ECO:0000256" key="1">
    <source>
        <dbReference type="ARBA" id="ARBA00022574"/>
    </source>
</evidence>
<dbReference type="InterPro" id="IPR015943">
    <property type="entry name" value="WD40/YVTN_repeat-like_dom_sf"/>
</dbReference>
<proteinExistence type="predicted"/>
<dbReference type="SUPFAM" id="SSF50978">
    <property type="entry name" value="WD40 repeat-like"/>
    <property type="match status" value="1"/>
</dbReference>
<keyword evidence="2" id="KW-0677">Repeat</keyword>
<dbReference type="Proteomes" id="UP001190700">
    <property type="component" value="Unassembled WGS sequence"/>
</dbReference>
<comment type="caution">
    <text evidence="3">The sequence shown here is derived from an EMBL/GenBank/DDBJ whole genome shotgun (WGS) entry which is preliminary data.</text>
</comment>
<evidence type="ECO:0000256" key="2">
    <source>
        <dbReference type="ARBA" id="ARBA00022737"/>
    </source>
</evidence>
<dbReference type="Pfam" id="PF03451">
    <property type="entry name" value="HELP"/>
    <property type="match status" value="1"/>
</dbReference>
<dbReference type="InterPro" id="IPR036322">
    <property type="entry name" value="WD40_repeat_dom_sf"/>
</dbReference>
<dbReference type="AlphaFoldDB" id="A0AAE0GJU8"/>
<accession>A0AAE0GJU8</accession>
<dbReference type="GO" id="GO:0008017">
    <property type="term" value="F:microtubule binding"/>
    <property type="evidence" value="ECO:0007669"/>
    <property type="project" value="TreeGrafter"/>
</dbReference>
<evidence type="ECO:0000313" key="4">
    <source>
        <dbReference type="Proteomes" id="UP001190700"/>
    </source>
</evidence>
<organism evidence="3 4">
    <name type="scientific">Cymbomonas tetramitiformis</name>
    <dbReference type="NCBI Taxonomy" id="36881"/>
    <lineage>
        <taxon>Eukaryota</taxon>
        <taxon>Viridiplantae</taxon>
        <taxon>Chlorophyta</taxon>
        <taxon>Pyramimonadophyceae</taxon>
        <taxon>Pyramimonadales</taxon>
        <taxon>Pyramimonadaceae</taxon>
        <taxon>Cymbomonas</taxon>
    </lineage>
</organism>
<dbReference type="Gene3D" id="2.130.10.10">
    <property type="entry name" value="YVTN repeat-like/Quinoprotein amine dehydrogenase"/>
    <property type="match status" value="2"/>
</dbReference>
<dbReference type="PANTHER" id="PTHR13720:SF33">
    <property type="entry name" value="HELP DOMAIN-CONTAINING PROTEIN"/>
    <property type="match status" value="1"/>
</dbReference>
<evidence type="ECO:0000313" key="3">
    <source>
        <dbReference type="EMBL" id="KAK3278736.1"/>
    </source>
</evidence>
<dbReference type="InterPro" id="IPR050630">
    <property type="entry name" value="WD_repeat_EMAP"/>
</dbReference>
<keyword evidence="1" id="KW-0853">WD repeat</keyword>
<reference evidence="3 4" key="1">
    <citation type="journal article" date="2015" name="Genome Biol. Evol.">
        <title>Comparative Genomics of a Bacterivorous Green Alga Reveals Evolutionary Causalities and Consequences of Phago-Mixotrophic Mode of Nutrition.</title>
        <authorList>
            <person name="Burns J.A."/>
            <person name="Paasch A."/>
            <person name="Narechania A."/>
            <person name="Kim E."/>
        </authorList>
    </citation>
    <scope>NUCLEOTIDE SEQUENCE [LARGE SCALE GENOMIC DNA]</scope>
    <source>
        <strain evidence="3 4">PLY_AMNH</strain>
    </source>
</reference>
<protein>
    <recommendedName>
        <fullName evidence="5">HELP domain-containing protein</fullName>
    </recommendedName>
</protein>
<dbReference type="InterPro" id="IPR005108">
    <property type="entry name" value="HELP"/>
</dbReference>
<dbReference type="EMBL" id="LGRX02005302">
    <property type="protein sequence ID" value="KAK3278736.1"/>
    <property type="molecule type" value="Genomic_DNA"/>
</dbReference>
<keyword evidence="4" id="KW-1185">Reference proteome</keyword>
<name>A0AAE0GJU8_9CHLO</name>
<dbReference type="PANTHER" id="PTHR13720">
    <property type="entry name" value="WD-40 REPEAT PROTEIN"/>
    <property type="match status" value="1"/>
</dbReference>
<sequence length="276" mass="30451">MRQEEAPRCRLRQADVFANCLMCTPARLMGMEPILDYKTKNSHGLSGGDDLLFDGKILYPKARKGVCPPSDFNTELAVRSGKAPRASLHLEHAYGYFGDRTLTSNLFYNHTGKMVYPTAAIGVVLDPVTNTQEHFMGHNLPICCLNIHPKKQIMVSAQHGVRPVVLVWDSETVLQLQRITLPLGAKGICAVSFSSDGETLVTVAADFPHTLYLWQWTKPDAEGACRELRHLFSPRLQYDRAHPVVIGLCTLHLSGCAEISKRRRGSCACPTAGPPA</sequence>